<keyword evidence="2" id="KW-0496">Mitochondrion</keyword>
<feature type="transmembrane region" description="Helical" evidence="1">
    <location>
        <begin position="450"/>
        <end position="469"/>
    </location>
</feature>
<sequence length="573" mass="65267">MLICGCVWAQTRFIPGVPLVQFRPTAVFTFITDCELIILDWSFIFVFFFLLPLITYLLGLGFLLYLISWRTVSAKISGFRISSSVFFLLICCWVLISLLTTLTWHSPSVFLFQGHLFITDSLLSCCCFFLVLAVVVSFILPLRANSMPVTEPTLLNTWVALFLFFLTCVLFTITNLYTLIFFVEFVNLLVFLLLVCCQTNPQYQTSSSSVSPLVLFFWINALSSVLFFLILLLSSRYGWFSILTQSAGSVFLTTSFFESSWLMFLFFFGLVFIFFLKLGLPPFVFWKLRIFEAAPLWFIAVYNVPYFLFILLILLNTLPLFNTLLAFNAGNSFLLFFIFFTFASIIPLMFLAPNLAYFMTISSGLTVLFLLLFFFTDVVLVTSLDLASVTTSSLYLYLLVYSLLILTLITVLNFLIARSDLISTPGTGSFNFTTLSFMGTVAQRNSSRTYLLTTLINLAGLPPFLVFFFKLRIIVEFLTSGISYLPLLLALVFYLFASIFFYYRTVRLFFSPTGVVRTPNYKAKADLTPTNSVKNNVLAFSGAVIFFIFLSICLFPIFVVADLFIYFTGNWSL</sequence>
<feature type="transmembrane region" description="Helical" evidence="1">
    <location>
        <begin position="209"/>
        <end position="231"/>
    </location>
</feature>
<evidence type="ECO:0000256" key="1">
    <source>
        <dbReference type="SAM" id="Phobius"/>
    </source>
</evidence>
<reference evidence="2" key="1">
    <citation type="journal article" date="2021" name="Front. Mar. Sci.">
        <title>Molecular phylogenetic and evolutionary analyses of Euplotes species living in freshwater and marine habitats: a mitogenomic perspective.</title>
        <authorList>
            <person name="Huang N."/>
            <person name="Chen S."/>
            <person name="Miao M."/>
        </authorList>
    </citation>
    <scope>NUCLEOTIDE SEQUENCE</scope>
</reference>
<keyword evidence="1" id="KW-1133">Transmembrane helix</keyword>
<feature type="transmembrane region" description="Helical" evidence="1">
    <location>
        <begin position="537"/>
        <end position="567"/>
    </location>
</feature>
<name>A0A8A9WN73_EUPVA</name>
<organism evidence="2">
    <name type="scientific">Euplotes vannus</name>
    <name type="common">Marine ciliate</name>
    <name type="synonym">Moneuplotes vannus</name>
    <dbReference type="NCBI Taxonomy" id="5939"/>
    <lineage>
        <taxon>Eukaryota</taxon>
        <taxon>Sar</taxon>
        <taxon>Alveolata</taxon>
        <taxon>Ciliophora</taxon>
        <taxon>Intramacronucleata</taxon>
        <taxon>Spirotrichea</taxon>
        <taxon>Hypotrichia</taxon>
        <taxon>Euplotida</taxon>
        <taxon>Euplotidae</taxon>
        <taxon>Euplotes</taxon>
    </lineage>
</organism>
<gene>
    <name evidence="2" type="primary">NAD2</name>
</gene>
<feature type="transmembrane region" description="Helical" evidence="1">
    <location>
        <begin position="79"/>
        <end position="101"/>
    </location>
</feature>
<keyword evidence="1" id="KW-0812">Transmembrane</keyword>
<feature type="transmembrane region" description="Helical" evidence="1">
    <location>
        <begin position="481"/>
        <end position="503"/>
    </location>
</feature>
<feature type="transmembrane region" description="Helical" evidence="1">
    <location>
        <begin position="333"/>
        <end position="351"/>
    </location>
</feature>
<feature type="transmembrane region" description="Helical" evidence="1">
    <location>
        <begin position="154"/>
        <end position="173"/>
    </location>
</feature>
<protein>
    <submittedName>
        <fullName evidence="2">NADH dehydrogenase subunit 2</fullName>
    </submittedName>
</protein>
<accession>A0A8A9WN73</accession>
<evidence type="ECO:0000313" key="2">
    <source>
        <dbReference type="EMBL" id="QTT61069.1"/>
    </source>
</evidence>
<geneLocation type="mitochondrion" evidence="2"/>
<feature type="transmembrane region" description="Helical" evidence="1">
    <location>
        <begin position="121"/>
        <end position="142"/>
    </location>
</feature>
<feature type="transmembrane region" description="Helical" evidence="1">
    <location>
        <begin position="357"/>
        <end position="382"/>
    </location>
</feature>
<feature type="transmembrane region" description="Helical" evidence="1">
    <location>
        <begin position="264"/>
        <end position="284"/>
    </location>
</feature>
<feature type="transmembrane region" description="Helical" evidence="1">
    <location>
        <begin position="179"/>
        <end position="197"/>
    </location>
</feature>
<dbReference type="EMBL" id="MT665959">
    <property type="protein sequence ID" value="QTT61069.1"/>
    <property type="molecule type" value="Genomic_DNA"/>
</dbReference>
<proteinExistence type="predicted"/>
<feature type="transmembrane region" description="Helical" evidence="1">
    <location>
        <begin position="394"/>
        <end position="416"/>
    </location>
</feature>
<keyword evidence="1" id="KW-0472">Membrane</keyword>
<feature type="transmembrane region" description="Helical" evidence="1">
    <location>
        <begin position="43"/>
        <end position="67"/>
    </location>
</feature>
<dbReference type="AlphaFoldDB" id="A0A8A9WN73"/>
<feature type="transmembrane region" description="Helical" evidence="1">
    <location>
        <begin position="296"/>
        <end position="321"/>
    </location>
</feature>